<evidence type="ECO:0000313" key="3">
    <source>
        <dbReference type="EMBL" id="GIL41592.1"/>
    </source>
</evidence>
<accession>A0A8S8XHZ1</accession>
<reference evidence="3" key="1">
    <citation type="submission" date="2021-02" db="EMBL/GenBank/DDBJ databases">
        <title>Genome sequence of Rhodospirillales sp. strain TMPK1 isolated from soil.</title>
        <authorList>
            <person name="Nakai R."/>
            <person name="Kusada H."/>
            <person name="Tamaki H."/>
        </authorList>
    </citation>
    <scope>NUCLEOTIDE SEQUENCE</scope>
    <source>
        <strain evidence="3">TMPK1</strain>
    </source>
</reference>
<gene>
    <name evidence="3" type="ORF">TMPK1_38290</name>
</gene>
<dbReference type="Proteomes" id="UP000681075">
    <property type="component" value="Unassembled WGS sequence"/>
</dbReference>
<sequence length="521" mass="56382">MKLLQLALLLFVASAQATDLPTVRGPIPVTATSTIYGAAHVPGAAQSIDLDAAGYVEEEYFLTGTANLYGYKPDLTHETLRSAVPYTTRIVLRRPRDPAKFSGNVQLESAHPMEGNAASWAAAAPYMLRHGDAYVLLLAGADALTRGTSGDPMRRQALQLQPGADGAIAPVAAHDLLRWFDPVRYAPINWPDDDGVRWDVIVQVGQLLRSDVPQNPLHRFRVRHIYMSGWSFTGSLIRTFINEGFHDRARLANGAPVFDGYLIGVSAGPYIAGYVPLNSQTPMLPPDSPRRVLRAIDVPVIELLSENEAPTNVGPTLPEPDSVRGGHRLYEVPGQTHAEGRALGGRAGSTMQAQLAARGYPLRPPGEEARCKAPPSDVPIGHLAIAAFDNLDRWVRTGTAPPKAARMAIDPQTQLPLRDAVGNARGGVRTVHVEVPLARYDVKGDGSPDCINPRTPFLPIRRVLLPRSELESLYGNETSYRAKMEAALDRMVRARWLLPPEAAAERAALRALAHDAFAGGG</sequence>
<evidence type="ECO:0000259" key="2">
    <source>
        <dbReference type="Pfam" id="PF20091"/>
    </source>
</evidence>
<keyword evidence="4" id="KW-1185">Reference proteome</keyword>
<name>A0A8S8XHZ1_9PROT</name>
<feature type="domain" description="Alpha/beta hydrolase" evidence="2">
    <location>
        <begin position="23"/>
        <end position="504"/>
    </location>
</feature>
<dbReference type="EMBL" id="BOPV01000001">
    <property type="protein sequence ID" value="GIL41592.1"/>
    <property type="molecule type" value="Genomic_DNA"/>
</dbReference>
<dbReference type="Pfam" id="PF20091">
    <property type="entry name" value="Abhydrolase_10"/>
    <property type="match status" value="1"/>
</dbReference>
<evidence type="ECO:0000313" key="4">
    <source>
        <dbReference type="Proteomes" id="UP000681075"/>
    </source>
</evidence>
<dbReference type="InterPro" id="IPR045394">
    <property type="entry name" value="Abhydrolase_dom"/>
</dbReference>
<feature type="chain" id="PRO_5035946157" description="Alpha/beta hydrolase domain-containing protein" evidence="1">
    <location>
        <begin position="18"/>
        <end position="521"/>
    </location>
</feature>
<dbReference type="RefSeq" id="WP_420245135.1">
    <property type="nucleotide sequence ID" value="NZ_BOPV01000001.1"/>
</dbReference>
<keyword evidence="1" id="KW-0732">Signal</keyword>
<organism evidence="3 4">
    <name type="scientific">Roseiterribacter gracilis</name>
    <dbReference type="NCBI Taxonomy" id="2812848"/>
    <lineage>
        <taxon>Bacteria</taxon>
        <taxon>Pseudomonadati</taxon>
        <taxon>Pseudomonadota</taxon>
        <taxon>Alphaproteobacteria</taxon>
        <taxon>Rhodospirillales</taxon>
        <taxon>Roseiterribacteraceae</taxon>
        <taxon>Roseiterribacter</taxon>
    </lineage>
</organism>
<comment type="caution">
    <text evidence="3">The sequence shown here is derived from an EMBL/GenBank/DDBJ whole genome shotgun (WGS) entry which is preliminary data.</text>
</comment>
<dbReference type="AlphaFoldDB" id="A0A8S8XHZ1"/>
<proteinExistence type="predicted"/>
<protein>
    <recommendedName>
        <fullName evidence="2">Alpha/beta hydrolase domain-containing protein</fullName>
    </recommendedName>
</protein>
<evidence type="ECO:0000256" key="1">
    <source>
        <dbReference type="SAM" id="SignalP"/>
    </source>
</evidence>
<feature type="signal peptide" evidence="1">
    <location>
        <begin position="1"/>
        <end position="17"/>
    </location>
</feature>